<keyword evidence="1" id="KW-0812">Transmembrane</keyword>
<name>A0A438HUU6_VITVI</name>
<evidence type="ECO:0000313" key="3">
    <source>
        <dbReference type="Proteomes" id="UP000288805"/>
    </source>
</evidence>
<proteinExistence type="predicted"/>
<dbReference type="AlphaFoldDB" id="A0A438HUU6"/>
<feature type="transmembrane region" description="Helical" evidence="1">
    <location>
        <begin position="63"/>
        <end position="84"/>
    </location>
</feature>
<protein>
    <submittedName>
        <fullName evidence="2">Uncharacterized protein</fullName>
    </submittedName>
</protein>
<evidence type="ECO:0000256" key="1">
    <source>
        <dbReference type="SAM" id="Phobius"/>
    </source>
</evidence>
<gene>
    <name evidence="2" type="ORF">CK203_038622</name>
</gene>
<sequence>MPPGGAPFWRHFRRLEKHHFGGAAEAPFSSAVTGGVRVRSRCCSGIILPPFRRRVGATDSHRYGVILTLILVIGGCIMASFGGVSPAATCRSKMVPVLLLTPLSVGSSSISANVNNIPVLNGTNFKKWKEHVIIVLRCMDLDYALRVDRPSDLTSVSTTEQRSAMEKWE</sequence>
<keyword evidence="1" id="KW-1133">Transmembrane helix</keyword>
<accession>A0A438HUU6</accession>
<comment type="caution">
    <text evidence="2">The sequence shown here is derived from an EMBL/GenBank/DDBJ whole genome shotgun (WGS) entry which is preliminary data.</text>
</comment>
<reference evidence="2 3" key="1">
    <citation type="journal article" date="2018" name="PLoS Genet.">
        <title>Population sequencing reveals clonal diversity and ancestral inbreeding in the grapevine cultivar Chardonnay.</title>
        <authorList>
            <person name="Roach M.J."/>
            <person name="Johnson D.L."/>
            <person name="Bohlmann J."/>
            <person name="van Vuuren H.J."/>
            <person name="Jones S.J."/>
            <person name="Pretorius I.S."/>
            <person name="Schmidt S.A."/>
            <person name="Borneman A.R."/>
        </authorList>
    </citation>
    <scope>NUCLEOTIDE SEQUENCE [LARGE SCALE GENOMIC DNA]</scope>
    <source>
        <strain evidence="3">cv. Chardonnay</strain>
        <tissue evidence="2">Leaf</tissue>
    </source>
</reference>
<keyword evidence="1" id="KW-0472">Membrane</keyword>
<dbReference type="EMBL" id="QGNW01000175">
    <property type="protein sequence ID" value="RVW88215.1"/>
    <property type="molecule type" value="Genomic_DNA"/>
</dbReference>
<organism evidence="2 3">
    <name type="scientific">Vitis vinifera</name>
    <name type="common">Grape</name>
    <dbReference type="NCBI Taxonomy" id="29760"/>
    <lineage>
        <taxon>Eukaryota</taxon>
        <taxon>Viridiplantae</taxon>
        <taxon>Streptophyta</taxon>
        <taxon>Embryophyta</taxon>
        <taxon>Tracheophyta</taxon>
        <taxon>Spermatophyta</taxon>
        <taxon>Magnoliopsida</taxon>
        <taxon>eudicotyledons</taxon>
        <taxon>Gunneridae</taxon>
        <taxon>Pentapetalae</taxon>
        <taxon>rosids</taxon>
        <taxon>Vitales</taxon>
        <taxon>Vitaceae</taxon>
        <taxon>Viteae</taxon>
        <taxon>Vitis</taxon>
    </lineage>
</organism>
<dbReference type="Proteomes" id="UP000288805">
    <property type="component" value="Unassembled WGS sequence"/>
</dbReference>
<evidence type="ECO:0000313" key="2">
    <source>
        <dbReference type="EMBL" id="RVW88215.1"/>
    </source>
</evidence>